<dbReference type="FunFam" id="3.30.230.10:FF:000002">
    <property type="entry name" value="30S ribosomal protein S5"/>
    <property type="match status" value="1"/>
</dbReference>
<feature type="region of interest" description="Disordered" evidence="6">
    <location>
        <begin position="44"/>
        <end position="69"/>
    </location>
</feature>
<feature type="domain" description="S5 DRBM" evidence="7">
    <location>
        <begin position="129"/>
        <end position="183"/>
    </location>
</feature>
<dbReference type="PANTHER" id="PTHR48277">
    <property type="entry name" value="MITOCHONDRIAL RIBOSOMAL PROTEIN S5"/>
    <property type="match status" value="1"/>
</dbReference>
<dbReference type="Gene3D" id="3.30.230.10">
    <property type="match status" value="1"/>
</dbReference>
<sequence length="276" mass="30362">MAASMATSLSQRLSLLNPKPLLLSHKPSLLSFSSPPPFPLLSLRCTPPDSSETPTPEDSDAAFSQPQSSFEGPMFDWPDDATVEEIENDYEQLYGAAHKDKKYSKDIRDYYDYIEDDVPERPVDDFEERVIEVVKQGKNMSYRAVVAVGDKKGHVGIGVCKAVQVTEAVVKAIINARRNIVTVPLTKYHTFPHRATGKFKAAEVMLRPAAPGSGIQSGAVVRTVLELAGVQHALGKQLRSDNALNNARATIVATQKMRHIADVAIQRGIPVQELWK</sequence>
<gene>
    <name evidence="8" type="ORF">FCM35_KLT10504</name>
</gene>
<keyword evidence="2 4" id="KW-0689">Ribosomal protein</keyword>
<organism evidence="8 9">
    <name type="scientific">Carex littledalei</name>
    <dbReference type="NCBI Taxonomy" id="544730"/>
    <lineage>
        <taxon>Eukaryota</taxon>
        <taxon>Viridiplantae</taxon>
        <taxon>Streptophyta</taxon>
        <taxon>Embryophyta</taxon>
        <taxon>Tracheophyta</taxon>
        <taxon>Spermatophyta</taxon>
        <taxon>Magnoliopsida</taxon>
        <taxon>Liliopsida</taxon>
        <taxon>Poales</taxon>
        <taxon>Cyperaceae</taxon>
        <taxon>Cyperoideae</taxon>
        <taxon>Cariceae</taxon>
        <taxon>Carex</taxon>
        <taxon>Carex subgen. Euthyceras</taxon>
    </lineage>
</organism>
<dbReference type="GO" id="GO:0005737">
    <property type="term" value="C:cytoplasm"/>
    <property type="evidence" value="ECO:0007669"/>
    <property type="project" value="UniProtKB-ARBA"/>
</dbReference>
<dbReference type="SUPFAM" id="SSF54211">
    <property type="entry name" value="Ribosomal protein S5 domain 2-like"/>
    <property type="match status" value="1"/>
</dbReference>
<evidence type="ECO:0000256" key="2">
    <source>
        <dbReference type="ARBA" id="ARBA00022980"/>
    </source>
</evidence>
<evidence type="ECO:0000313" key="8">
    <source>
        <dbReference type="EMBL" id="KAF3325433.1"/>
    </source>
</evidence>
<dbReference type="PROSITE" id="PS50881">
    <property type="entry name" value="S5_DSRBD"/>
    <property type="match status" value="1"/>
</dbReference>
<protein>
    <submittedName>
        <fullName evidence="8">30S ribosomal protein S5</fullName>
    </submittedName>
</protein>
<dbReference type="Proteomes" id="UP000623129">
    <property type="component" value="Unassembled WGS sequence"/>
</dbReference>
<dbReference type="GO" id="GO:0003735">
    <property type="term" value="F:structural constituent of ribosome"/>
    <property type="evidence" value="ECO:0007669"/>
    <property type="project" value="UniProtKB-UniRule"/>
</dbReference>
<dbReference type="PANTHER" id="PTHR48277:SF1">
    <property type="entry name" value="MITOCHONDRIAL RIBOSOMAL PROTEIN S5"/>
    <property type="match status" value="1"/>
</dbReference>
<dbReference type="Gene3D" id="3.30.160.20">
    <property type="match status" value="1"/>
</dbReference>
<keyword evidence="3 4" id="KW-0687">Ribonucleoprotein</keyword>
<dbReference type="GO" id="GO:1990904">
    <property type="term" value="C:ribonucleoprotein complex"/>
    <property type="evidence" value="ECO:0007669"/>
    <property type="project" value="UniProtKB-UniRule"/>
</dbReference>
<dbReference type="InterPro" id="IPR014721">
    <property type="entry name" value="Ribsml_uS5_D2-typ_fold_subgr"/>
</dbReference>
<accession>A0A833QUJ2</accession>
<dbReference type="Pfam" id="PF00333">
    <property type="entry name" value="Ribosomal_S5"/>
    <property type="match status" value="1"/>
</dbReference>
<comment type="caution">
    <text evidence="8">The sequence shown here is derived from an EMBL/GenBank/DDBJ whole genome shotgun (WGS) entry which is preliminary data.</text>
</comment>
<evidence type="ECO:0000256" key="1">
    <source>
        <dbReference type="ARBA" id="ARBA00008945"/>
    </source>
</evidence>
<reference evidence="8" key="1">
    <citation type="submission" date="2020-01" db="EMBL/GenBank/DDBJ databases">
        <title>Genome sequence of Kobresia littledalei, the first chromosome-level genome in the family Cyperaceae.</title>
        <authorList>
            <person name="Qu G."/>
        </authorList>
    </citation>
    <scope>NUCLEOTIDE SEQUENCE</scope>
    <source>
        <strain evidence="8">C.B.Clarke</strain>
        <tissue evidence="8">Leaf</tissue>
    </source>
</reference>
<evidence type="ECO:0000256" key="3">
    <source>
        <dbReference type="ARBA" id="ARBA00023274"/>
    </source>
</evidence>
<keyword evidence="9" id="KW-1185">Reference proteome</keyword>
<dbReference type="GO" id="GO:0003729">
    <property type="term" value="F:mRNA binding"/>
    <property type="evidence" value="ECO:0007669"/>
    <property type="project" value="UniProtKB-ARBA"/>
</dbReference>
<dbReference type="PROSITE" id="PS00585">
    <property type="entry name" value="RIBOSOMAL_S5"/>
    <property type="match status" value="1"/>
</dbReference>
<dbReference type="Pfam" id="PF03719">
    <property type="entry name" value="Ribosomal_S5_C"/>
    <property type="match status" value="1"/>
</dbReference>
<evidence type="ECO:0000256" key="4">
    <source>
        <dbReference type="PROSITE-ProRule" id="PRU00268"/>
    </source>
</evidence>
<evidence type="ECO:0000313" key="9">
    <source>
        <dbReference type="Proteomes" id="UP000623129"/>
    </source>
</evidence>
<evidence type="ECO:0000259" key="7">
    <source>
        <dbReference type="PROSITE" id="PS50881"/>
    </source>
</evidence>
<dbReference type="InterPro" id="IPR000851">
    <property type="entry name" value="Ribosomal_uS5"/>
</dbReference>
<dbReference type="InterPro" id="IPR018192">
    <property type="entry name" value="Ribosomal_uS5_N_CS"/>
</dbReference>
<proteinExistence type="inferred from homology"/>
<dbReference type="SUPFAM" id="SSF54768">
    <property type="entry name" value="dsRNA-binding domain-like"/>
    <property type="match status" value="1"/>
</dbReference>
<dbReference type="GO" id="GO:0006412">
    <property type="term" value="P:translation"/>
    <property type="evidence" value="ECO:0007669"/>
    <property type="project" value="InterPro"/>
</dbReference>
<dbReference type="InterPro" id="IPR013810">
    <property type="entry name" value="Ribosomal_uS5_N"/>
</dbReference>
<dbReference type="OrthoDB" id="309483at2759"/>
<dbReference type="InterPro" id="IPR020568">
    <property type="entry name" value="Ribosomal_Su5_D2-typ_SF"/>
</dbReference>
<dbReference type="GO" id="GO:0005840">
    <property type="term" value="C:ribosome"/>
    <property type="evidence" value="ECO:0007669"/>
    <property type="project" value="UniProtKB-KW"/>
</dbReference>
<dbReference type="InterPro" id="IPR005324">
    <property type="entry name" value="Ribosomal_uS5_C"/>
</dbReference>
<evidence type="ECO:0000256" key="5">
    <source>
        <dbReference type="RuleBase" id="RU003823"/>
    </source>
</evidence>
<name>A0A833QUJ2_9POAL</name>
<comment type="similarity">
    <text evidence="1 5">Belongs to the universal ribosomal protein uS5 family.</text>
</comment>
<dbReference type="AlphaFoldDB" id="A0A833QUJ2"/>
<dbReference type="EMBL" id="SWLB01000020">
    <property type="protein sequence ID" value="KAF3325433.1"/>
    <property type="molecule type" value="Genomic_DNA"/>
</dbReference>
<feature type="compositionally biased region" description="Low complexity" evidence="6">
    <location>
        <begin position="44"/>
        <end position="54"/>
    </location>
</feature>
<evidence type="ECO:0000256" key="6">
    <source>
        <dbReference type="SAM" id="MobiDB-lite"/>
    </source>
</evidence>